<dbReference type="InterPro" id="IPR012349">
    <property type="entry name" value="Split_barrel_FMN-bd"/>
</dbReference>
<reference evidence="1 2" key="1">
    <citation type="submission" date="2015-06" db="EMBL/GenBank/DDBJ databases">
        <authorList>
            <person name="Kim K.M."/>
        </authorList>
    </citation>
    <scope>NUCLEOTIDE SEQUENCE [LARGE SCALE GENOMIC DNA]</scope>
    <source>
        <strain evidence="1 2">KCTC 22370</strain>
    </source>
</reference>
<evidence type="ECO:0000313" key="2">
    <source>
        <dbReference type="Proteomes" id="UP000037643"/>
    </source>
</evidence>
<keyword evidence="2" id="KW-1185">Reference proteome</keyword>
<protein>
    <submittedName>
        <fullName evidence="1">FMN-binding negative transcriptional regulator</fullName>
    </submittedName>
</protein>
<sequence length="204" mass="22357">MTTSARDPHEHYDAADVRALIEENPLAWVVAGGGSEATTLPLIGEFGEEGQLTALVGHFARGNPIEDALLTDPRATILFTGPQGHIPTRLALRDNWAPTWNYARVRVDAEITLTPERTGQAVDLLLQAMEGSGEDAWSVDALGDRYAGMIARIVGFRAVVTRVRGRFKLGQGEDLATLQSIIAGLPDRELARWMERFNADRLQQ</sequence>
<dbReference type="OrthoDB" id="9794948at2"/>
<accession>A0A0G3X9K4</accession>
<organism evidence="1 2">
    <name type="scientific">Pelagerythrobacter marensis</name>
    <dbReference type="NCBI Taxonomy" id="543877"/>
    <lineage>
        <taxon>Bacteria</taxon>
        <taxon>Pseudomonadati</taxon>
        <taxon>Pseudomonadota</taxon>
        <taxon>Alphaproteobacteria</taxon>
        <taxon>Sphingomonadales</taxon>
        <taxon>Erythrobacteraceae</taxon>
        <taxon>Pelagerythrobacter</taxon>
    </lineage>
</organism>
<dbReference type="KEGG" id="amx:AM2010_1242"/>
<proteinExistence type="predicted"/>
<dbReference type="STRING" id="543877.AM2010_1242"/>
<dbReference type="Pfam" id="PF04299">
    <property type="entry name" value="FMN_bind_2"/>
    <property type="match status" value="1"/>
</dbReference>
<dbReference type="Gene3D" id="2.30.110.10">
    <property type="entry name" value="Electron Transport, Fmn-binding Protein, Chain A"/>
    <property type="match status" value="1"/>
</dbReference>
<dbReference type="PATRIC" id="fig|543877.4.peg.1261"/>
<dbReference type="InterPro" id="IPR007396">
    <property type="entry name" value="TR_PAI2-type"/>
</dbReference>
<dbReference type="Proteomes" id="UP000037643">
    <property type="component" value="Chromosome"/>
</dbReference>
<dbReference type="PANTHER" id="PTHR35802:SF1">
    <property type="entry name" value="PROTEASE SYNTHASE AND SPORULATION PROTEIN PAI 2"/>
    <property type="match status" value="1"/>
</dbReference>
<name>A0A0G3X9K4_9SPHN</name>
<evidence type="ECO:0000313" key="1">
    <source>
        <dbReference type="EMBL" id="AKM07316.1"/>
    </source>
</evidence>
<dbReference type="EMBL" id="CP011805">
    <property type="protein sequence ID" value="AKM07316.1"/>
    <property type="molecule type" value="Genomic_DNA"/>
</dbReference>
<dbReference type="AlphaFoldDB" id="A0A0G3X9K4"/>
<dbReference type="SUPFAM" id="SSF50475">
    <property type="entry name" value="FMN-binding split barrel"/>
    <property type="match status" value="1"/>
</dbReference>
<dbReference type="RefSeq" id="WP_047806338.1">
    <property type="nucleotide sequence ID" value="NZ_CP011805.1"/>
</dbReference>
<dbReference type="PANTHER" id="PTHR35802">
    <property type="entry name" value="PROTEASE SYNTHASE AND SPORULATION PROTEIN PAI 2"/>
    <property type="match status" value="1"/>
</dbReference>
<gene>
    <name evidence="1" type="ORF">AM2010_1242</name>
</gene>